<evidence type="ECO:0000256" key="3">
    <source>
        <dbReference type="ARBA" id="ARBA00005811"/>
    </source>
</evidence>
<evidence type="ECO:0000313" key="14">
    <source>
        <dbReference type="EMBL" id="MET1491118.1"/>
    </source>
</evidence>
<dbReference type="EMBL" id="JBEWLZ010000009">
    <property type="protein sequence ID" value="MET1491118.1"/>
    <property type="molecule type" value="Genomic_DNA"/>
</dbReference>
<organism evidence="14 15">
    <name type="scientific">Uliginosibacterium paludis</name>
    <dbReference type="NCBI Taxonomy" id="1615952"/>
    <lineage>
        <taxon>Bacteria</taxon>
        <taxon>Pseudomonadati</taxon>
        <taxon>Pseudomonadota</taxon>
        <taxon>Betaproteobacteria</taxon>
        <taxon>Rhodocyclales</taxon>
        <taxon>Zoogloeaceae</taxon>
        <taxon>Uliginosibacterium</taxon>
    </lineage>
</organism>
<dbReference type="Gene3D" id="3.30.420.270">
    <property type="match status" value="1"/>
</dbReference>
<dbReference type="Pfam" id="PF02472">
    <property type="entry name" value="ExbD"/>
    <property type="match status" value="1"/>
</dbReference>
<dbReference type="PANTHER" id="PTHR30558">
    <property type="entry name" value="EXBD MEMBRANE COMPONENT OF PMF-DRIVEN MACROMOLECULE IMPORT SYSTEM"/>
    <property type="match status" value="1"/>
</dbReference>
<dbReference type="PANTHER" id="PTHR30558:SF12">
    <property type="entry name" value="BIOPOLYMER TRANSPORT PROTEIN EXBD"/>
    <property type="match status" value="1"/>
</dbReference>
<proteinExistence type="inferred from homology"/>
<evidence type="ECO:0000256" key="7">
    <source>
        <dbReference type="ARBA" id="ARBA00022519"/>
    </source>
</evidence>
<evidence type="ECO:0000256" key="9">
    <source>
        <dbReference type="ARBA" id="ARBA00022927"/>
    </source>
</evidence>
<keyword evidence="5 12" id="KW-0813">Transport</keyword>
<evidence type="ECO:0000256" key="1">
    <source>
        <dbReference type="ARBA" id="ARBA00003540"/>
    </source>
</evidence>
<evidence type="ECO:0000256" key="11">
    <source>
        <dbReference type="ARBA" id="ARBA00023136"/>
    </source>
</evidence>
<evidence type="ECO:0000256" key="12">
    <source>
        <dbReference type="RuleBase" id="RU003879"/>
    </source>
</evidence>
<dbReference type="RefSeq" id="WP_345928754.1">
    <property type="nucleotide sequence ID" value="NZ_JBDIVF010000007.1"/>
</dbReference>
<protein>
    <submittedName>
        <fullName evidence="14">Biopolymer transporter ExbD</fullName>
    </submittedName>
</protein>
<keyword evidence="7" id="KW-0997">Cell inner membrane</keyword>
<keyword evidence="11 13" id="KW-0472">Membrane</keyword>
<evidence type="ECO:0000256" key="8">
    <source>
        <dbReference type="ARBA" id="ARBA00022692"/>
    </source>
</evidence>
<keyword evidence="15" id="KW-1185">Reference proteome</keyword>
<keyword evidence="9 12" id="KW-0653">Protein transport</keyword>
<accession>A0ABV2CTA3</accession>
<evidence type="ECO:0000256" key="4">
    <source>
        <dbReference type="ARBA" id="ARBA00011471"/>
    </source>
</evidence>
<dbReference type="Proteomes" id="UP001548590">
    <property type="component" value="Unassembled WGS sequence"/>
</dbReference>
<comment type="similarity">
    <text evidence="3 12">Belongs to the ExbD/TolR family.</text>
</comment>
<name>A0ABV2CTA3_9RHOO</name>
<evidence type="ECO:0000256" key="13">
    <source>
        <dbReference type="SAM" id="Phobius"/>
    </source>
</evidence>
<evidence type="ECO:0000313" key="15">
    <source>
        <dbReference type="Proteomes" id="UP001548590"/>
    </source>
</evidence>
<comment type="caution">
    <text evidence="14">The sequence shown here is derived from an EMBL/GenBank/DDBJ whole genome shotgun (WGS) entry which is preliminary data.</text>
</comment>
<sequence length="135" mass="13982">MAFSNADDDVVSDINVTPLVDVMLVLLVAFIVTIPALTQSISVNLPATQAASSPQPQKPVTVSIDAVGGFHVGEHQVPDLDAVVSELSLARNAQGDGLSIQIQADVKAAYEPVAKLLGALEHAGFSKLSLLTAPE</sequence>
<feature type="transmembrane region" description="Helical" evidence="13">
    <location>
        <begin position="20"/>
        <end position="38"/>
    </location>
</feature>
<evidence type="ECO:0000256" key="2">
    <source>
        <dbReference type="ARBA" id="ARBA00004249"/>
    </source>
</evidence>
<comment type="subcellular location">
    <subcellularLocation>
        <location evidence="2">Cell inner membrane</location>
        <topology evidence="2">Single-pass type II membrane protein</topology>
    </subcellularLocation>
    <subcellularLocation>
        <location evidence="12">Cell membrane</location>
        <topology evidence="12">Single-pass type II membrane protein</topology>
    </subcellularLocation>
</comment>
<keyword evidence="10 13" id="KW-1133">Transmembrane helix</keyword>
<dbReference type="InterPro" id="IPR003400">
    <property type="entry name" value="ExbD"/>
</dbReference>
<evidence type="ECO:0000256" key="6">
    <source>
        <dbReference type="ARBA" id="ARBA00022475"/>
    </source>
</evidence>
<keyword evidence="8 12" id="KW-0812">Transmembrane</keyword>
<reference evidence="14 15" key="1">
    <citation type="submission" date="2024-07" db="EMBL/GenBank/DDBJ databases">
        <title>Uliginosibacterium paludis KCTC:42655.</title>
        <authorList>
            <person name="Kim M.K."/>
        </authorList>
    </citation>
    <scope>NUCLEOTIDE SEQUENCE [LARGE SCALE GENOMIC DNA]</scope>
    <source>
        <strain evidence="14 15">KCTC 42655</strain>
    </source>
</reference>
<comment type="function">
    <text evidence="1">Involved in the TonB-dependent energy-dependent transport of various receptor-bound substrates.</text>
</comment>
<evidence type="ECO:0000256" key="10">
    <source>
        <dbReference type="ARBA" id="ARBA00022989"/>
    </source>
</evidence>
<evidence type="ECO:0000256" key="5">
    <source>
        <dbReference type="ARBA" id="ARBA00022448"/>
    </source>
</evidence>
<gene>
    <name evidence="14" type="ORF">ABVT11_14860</name>
</gene>
<keyword evidence="6" id="KW-1003">Cell membrane</keyword>
<comment type="subunit">
    <text evidence="4">The accessory proteins ExbB and ExbD seem to form a complex with TonB.</text>
</comment>